<reference evidence="3 4" key="1">
    <citation type="submission" date="2023-01" db="EMBL/GenBank/DDBJ databases">
        <title>Analysis of 21 Apiospora genomes using comparative genomics revels a genus with tremendous synthesis potential of carbohydrate active enzymes and secondary metabolites.</title>
        <authorList>
            <person name="Sorensen T."/>
        </authorList>
    </citation>
    <scope>NUCLEOTIDE SEQUENCE [LARGE SCALE GENOMIC DNA]</scope>
    <source>
        <strain evidence="3 4">CBS 83171</strain>
    </source>
</reference>
<dbReference type="PANTHER" id="PTHR11877:SF46">
    <property type="entry name" value="TYPE III POLYKETIDE SYNTHASE A"/>
    <property type="match status" value="1"/>
</dbReference>
<dbReference type="InterPro" id="IPR001099">
    <property type="entry name" value="Chalcone/stilbene_synt_N"/>
</dbReference>
<organism evidence="3 4">
    <name type="scientific">Apiospora saccharicola</name>
    <dbReference type="NCBI Taxonomy" id="335842"/>
    <lineage>
        <taxon>Eukaryota</taxon>
        <taxon>Fungi</taxon>
        <taxon>Dikarya</taxon>
        <taxon>Ascomycota</taxon>
        <taxon>Pezizomycotina</taxon>
        <taxon>Sordariomycetes</taxon>
        <taxon>Xylariomycetidae</taxon>
        <taxon>Amphisphaeriales</taxon>
        <taxon>Apiosporaceae</taxon>
        <taxon>Apiospora</taxon>
    </lineage>
</organism>
<dbReference type="Pfam" id="PF00195">
    <property type="entry name" value="Chal_sti_synt_N"/>
    <property type="match status" value="1"/>
</dbReference>
<feature type="domain" description="Chalcone/stilbene synthase N-terminal" evidence="2">
    <location>
        <begin position="76"/>
        <end position="190"/>
    </location>
</feature>
<proteinExistence type="predicted"/>
<comment type="caution">
    <text evidence="3">The sequence shown here is derived from an EMBL/GenBank/DDBJ whole genome shotgun (WGS) entry which is preliminary data.</text>
</comment>
<keyword evidence="1" id="KW-0808">Transferase</keyword>
<gene>
    <name evidence="3" type="ORF">PG996_007689</name>
</gene>
<dbReference type="Gene3D" id="3.40.47.10">
    <property type="match status" value="1"/>
</dbReference>
<dbReference type="InterPro" id="IPR011141">
    <property type="entry name" value="Polyketide_synthase_type-III"/>
</dbReference>
<dbReference type="InterPro" id="IPR016039">
    <property type="entry name" value="Thiolase-like"/>
</dbReference>
<sequence length="209" mass="22581">MVVGVASPRLWITGVGSQYPPHTQTPEKLEEFAGRFCDVDKPGLQKLFKVNRRTGIDARSAIRHYETDFGCGPEPPSIHDLDAFFREQGVNLAAQACEKALDEWGGNLADITHTVAVTCTTQGNPGYDMLVNRQLGLDDNAERLLLHGVGCAGGAAIMRVASQLALSSAVRGRPARILCYACELCTPTVRRELAKAEACTDLTNLSIVL</sequence>
<dbReference type="SUPFAM" id="SSF53901">
    <property type="entry name" value="Thiolase-like"/>
    <property type="match status" value="1"/>
</dbReference>
<evidence type="ECO:0000313" key="4">
    <source>
        <dbReference type="Proteomes" id="UP001446871"/>
    </source>
</evidence>
<keyword evidence="4" id="KW-1185">Reference proteome</keyword>
<dbReference type="InterPro" id="IPR018088">
    <property type="entry name" value="Chalcone/stilbene_synthase_AS"/>
</dbReference>
<evidence type="ECO:0000259" key="2">
    <source>
        <dbReference type="Pfam" id="PF00195"/>
    </source>
</evidence>
<dbReference type="PROSITE" id="PS00441">
    <property type="entry name" value="CHALCONE_SYNTH"/>
    <property type="match status" value="1"/>
</dbReference>
<accession>A0ABR1VBJ6</accession>
<dbReference type="EMBL" id="JAQQWM010000004">
    <property type="protein sequence ID" value="KAK8068577.1"/>
    <property type="molecule type" value="Genomic_DNA"/>
</dbReference>
<protein>
    <recommendedName>
        <fullName evidence="2">Chalcone/stilbene synthase N-terminal domain-containing protein</fullName>
    </recommendedName>
</protein>
<dbReference type="Proteomes" id="UP001446871">
    <property type="component" value="Unassembled WGS sequence"/>
</dbReference>
<dbReference type="PANTHER" id="PTHR11877">
    <property type="entry name" value="HYDROXYMETHYLGLUTARYL-COA SYNTHASE"/>
    <property type="match status" value="1"/>
</dbReference>
<name>A0ABR1VBJ6_9PEZI</name>
<evidence type="ECO:0000313" key="3">
    <source>
        <dbReference type="EMBL" id="KAK8068577.1"/>
    </source>
</evidence>
<evidence type="ECO:0000256" key="1">
    <source>
        <dbReference type="ARBA" id="ARBA00022679"/>
    </source>
</evidence>